<evidence type="ECO:0000313" key="2">
    <source>
        <dbReference type="EMBL" id="MBW76218.1"/>
    </source>
</evidence>
<proteinExistence type="predicted"/>
<feature type="signal peptide" evidence="1">
    <location>
        <begin position="1"/>
        <end position="26"/>
    </location>
</feature>
<reference evidence="2" key="1">
    <citation type="submission" date="2018-01" db="EMBL/GenBank/DDBJ databases">
        <title>An insight into the sialome of Amazonian anophelines.</title>
        <authorList>
            <person name="Ribeiro J.M."/>
            <person name="Scarpassa V."/>
            <person name="Calvo E."/>
        </authorList>
    </citation>
    <scope>NUCLEOTIDE SEQUENCE</scope>
</reference>
<organism evidence="2">
    <name type="scientific">Anopheles darlingi</name>
    <name type="common">Mosquito</name>
    <dbReference type="NCBI Taxonomy" id="43151"/>
    <lineage>
        <taxon>Eukaryota</taxon>
        <taxon>Metazoa</taxon>
        <taxon>Ecdysozoa</taxon>
        <taxon>Arthropoda</taxon>
        <taxon>Hexapoda</taxon>
        <taxon>Insecta</taxon>
        <taxon>Pterygota</taxon>
        <taxon>Neoptera</taxon>
        <taxon>Endopterygota</taxon>
        <taxon>Diptera</taxon>
        <taxon>Nematocera</taxon>
        <taxon>Culicoidea</taxon>
        <taxon>Culicidae</taxon>
        <taxon>Anophelinae</taxon>
        <taxon>Anopheles</taxon>
    </lineage>
</organism>
<keyword evidence="1" id="KW-0732">Signal</keyword>
<sequence length="73" mass="8258">MMIMRSTTPITPIMIIIFMFAHHCFLFSLLACCSNCDAPCCNASARWSSSDSFWSRSRTFSTFTRMIPTTSST</sequence>
<feature type="chain" id="PRO_5014766500" evidence="1">
    <location>
        <begin position="27"/>
        <end position="73"/>
    </location>
</feature>
<dbReference type="PROSITE" id="PS51257">
    <property type="entry name" value="PROKAR_LIPOPROTEIN"/>
    <property type="match status" value="1"/>
</dbReference>
<accession>A0A2M4DGD3</accession>
<dbReference type="EMBL" id="GGFL01012040">
    <property type="protein sequence ID" value="MBW76218.1"/>
    <property type="molecule type" value="Transcribed_RNA"/>
</dbReference>
<evidence type="ECO:0000256" key="1">
    <source>
        <dbReference type="SAM" id="SignalP"/>
    </source>
</evidence>
<protein>
    <submittedName>
        <fullName evidence="2">Putative secreted protein</fullName>
    </submittedName>
</protein>
<name>A0A2M4DGD3_ANODA</name>
<dbReference type="AlphaFoldDB" id="A0A2M4DGD3"/>